<evidence type="ECO:0000313" key="2">
    <source>
        <dbReference type="EMBL" id="GIJ70382.1"/>
    </source>
</evidence>
<accession>A0A8J3ZUE8</accession>
<keyword evidence="3" id="KW-1185">Reference proteome</keyword>
<feature type="region of interest" description="Disordered" evidence="1">
    <location>
        <begin position="1"/>
        <end position="33"/>
    </location>
</feature>
<proteinExistence type="predicted"/>
<sequence>MLAALARADHRREVDEERDHQQGQQLQLKVGHARHPRILAHTKRAVASNVTTTAVPTAIQMGIDQLNGRIAAIMPTPIAPPLALPIV</sequence>
<organism evidence="2 3">
    <name type="scientific">Virgisporangium ochraceum</name>
    <dbReference type="NCBI Taxonomy" id="65505"/>
    <lineage>
        <taxon>Bacteria</taxon>
        <taxon>Bacillati</taxon>
        <taxon>Actinomycetota</taxon>
        <taxon>Actinomycetes</taxon>
        <taxon>Micromonosporales</taxon>
        <taxon>Micromonosporaceae</taxon>
        <taxon>Virgisporangium</taxon>
    </lineage>
</organism>
<name>A0A8J3ZUE8_9ACTN</name>
<comment type="caution">
    <text evidence="2">The sequence shown here is derived from an EMBL/GenBank/DDBJ whole genome shotgun (WGS) entry which is preliminary data.</text>
</comment>
<evidence type="ECO:0000313" key="3">
    <source>
        <dbReference type="Proteomes" id="UP000635606"/>
    </source>
</evidence>
<dbReference type="AlphaFoldDB" id="A0A8J3ZUE8"/>
<dbReference type="EMBL" id="BOPH01000079">
    <property type="protein sequence ID" value="GIJ70382.1"/>
    <property type="molecule type" value="Genomic_DNA"/>
</dbReference>
<dbReference type="Proteomes" id="UP000635606">
    <property type="component" value="Unassembled WGS sequence"/>
</dbReference>
<reference evidence="2" key="1">
    <citation type="submission" date="2021-01" db="EMBL/GenBank/DDBJ databases">
        <title>Whole genome shotgun sequence of Virgisporangium ochraceum NBRC 16418.</title>
        <authorList>
            <person name="Komaki H."/>
            <person name="Tamura T."/>
        </authorList>
    </citation>
    <scope>NUCLEOTIDE SEQUENCE</scope>
    <source>
        <strain evidence="2">NBRC 16418</strain>
    </source>
</reference>
<protein>
    <submittedName>
        <fullName evidence="2">Uncharacterized protein</fullName>
    </submittedName>
</protein>
<feature type="compositionally biased region" description="Basic and acidic residues" evidence="1">
    <location>
        <begin position="7"/>
        <end position="21"/>
    </location>
</feature>
<evidence type="ECO:0000256" key="1">
    <source>
        <dbReference type="SAM" id="MobiDB-lite"/>
    </source>
</evidence>
<gene>
    <name evidence="2" type="ORF">Voc01_052990</name>
</gene>